<protein>
    <recommendedName>
        <fullName evidence="3">Enhancer of mRNA-decapping protein 3</fullName>
    </recommendedName>
</protein>
<dbReference type="CDD" id="cd01737">
    <property type="entry name" value="LSm16_N"/>
    <property type="match status" value="1"/>
</dbReference>
<keyword evidence="4" id="KW-0963">Cytoplasm</keyword>
<dbReference type="InterPro" id="IPR004443">
    <property type="entry name" value="YjeF_N_dom"/>
</dbReference>
<feature type="compositionally biased region" description="Polar residues" evidence="5">
    <location>
        <begin position="138"/>
        <end position="153"/>
    </location>
</feature>
<dbReference type="EMBL" id="LR824551">
    <property type="protein sequence ID" value="CAH1640025.1"/>
    <property type="molecule type" value="Genomic_DNA"/>
</dbReference>
<sequence length="491" mass="50500">MSNWIGYAISVNCGEPLGCYQGTILEADGNTITLTKAFRNGFPYPKAQVTLNAADIKDLKIIESRAQPSEQTHSTVAVTKNAKKAQRATVCNQAGSSTTSQGGGGAGGGAGAGGGGAGGARAPRSKPIDIQARANKNNTHAAGSYGNPSSTPKSRGGGGGGFGNVYDKARRRNEACFGELADPALDDDFDFEGNLALFNKRALWEQIRNSHKPDVVRQADDVGKFRHDENIIGGAPAAPRRALRLPDALRGPCDYVTDTGLVLPAAAPRLRARLWAALQRAGLRAQAHALLARAVADVALRLVGGGRRLDPRNAHQAPTVVALAGPHATGGVALLAARLLASHGARAAALLAAPAPQPEPALARELAALAAAGVTLAREPAELPSPDVVLLALYEPLLDEPQEPYAGAVQWAARARGALVGVEPPCAGWAGLAARAAVLGGLPAALAPSLGAQYLADVCVPAAMFEELEVEYRPPFGASAVLALHLATDAD</sequence>
<dbReference type="PANTHER" id="PTHR13612:SF0">
    <property type="entry name" value="ENHANCER OF MRNA-DECAPPING PROTEIN 3"/>
    <property type="match status" value="1"/>
</dbReference>
<evidence type="ECO:0000259" key="7">
    <source>
        <dbReference type="PROSITE" id="PS51512"/>
    </source>
</evidence>
<dbReference type="InterPro" id="IPR025609">
    <property type="entry name" value="Lsm14-like_N"/>
</dbReference>
<name>A0A9P0N0E5_SPOLI</name>
<evidence type="ECO:0000256" key="4">
    <source>
        <dbReference type="ARBA" id="ARBA00022490"/>
    </source>
</evidence>
<dbReference type="PROSITE" id="PS51385">
    <property type="entry name" value="YJEF_N"/>
    <property type="match status" value="1"/>
</dbReference>
<keyword evidence="9" id="KW-1185">Reference proteome</keyword>
<dbReference type="InterPro" id="IPR034107">
    <property type="entry name" value="Lsm16_N"/>
</dbReference>
<evidence type="ECO:0000256" key="5">
    <source>
        <dbReference type="SAM" id="MobiDB-lite"/>
    </source>
</evidence>
<dbReference type="PROSITE" id="PS51512">
    <property type="entry name" value="DFDF"/>
    <property type="match status" value="1"/>
</dbReference>
<feature type="compositionally biased region" description="Gly residues" evidence="5">
    <location>
        <begin position="101"/>
        <end position="119"/>
    </location>
</feature>
<evidence type="ECO:0000313" key="8">
    <source>
        <dbReference type="EMBL" id="CAH1640025.1"/>
    </source>
</evidence>
<evidence type="ECO:0000259" key="6">
    <source>
        <dbReference type="PROSITE" id="PS51385"/>
    </source>
</evidence>
<feature type="compositionally biased region" description="Polar residues" evidence="5">
    <location>
        <begin position="89"/>
        <end position="100"/>
    </location>
</feature>
<dbReference type="Pfam" id="PF09532">
    <property type="entry name" value="FDF"/>
    <property type="match status" value="1"/>
</dbReference>
<reference evidence="8" key="1">
    <citation type="submission" date="2022-02" db="EMBL/GenBank/DDBJ databases">
        <authorList>
            <person name="King R."/>
        </authorList>
    </citation>
    <scope>NUCLEOTIDE SEQUENCE</scope>
</reference>
<comment type="similarity">
    <text evidence="2">Belongs to the EDC3 family.</text>
</comment>
<feature type="region of interest" description="Disordered" evidence="5">
    <location>
        <begin position="89"/>
        <end position="124"/>
    </location>
</feature>
<feature type="domain" description="YjeF N-terminal" evidence="6">
    <location>
        <begin position="268"/>
        <end position="466"/>
    </location>
</feature>
<evidence type="ECO:0000313" key="9">
    <source>
        <dbReference type="Proteomes" id="UP001153321"/>
    </source>
</evidence>
<proteinExistence type="inferred from homology"/>
<dbReference type="Pfam" id="PF03853">
    <property type="entry name" value="YjeF_N"/>
    <property type="match status" value="1"/>
</dbReference>
<dbReference type="GO" id="GO:0033962">
    <property type="term" value="P:P-body assembly"/>
    <property type="evidence" value="ECO:0007669"/>
    <property type="project" value="TreeGrafter"/>
</dbReference>
<evidence type="ECO:0000256" key="2">
    <source>
        <dbReference type="ARBA" id="ARBA00006610"/>
    </source>
</evidence>
<dbReference type="Pfam" id="PF12701">
    <property type="entry name" value="LSM14"/>
    <property type="match status" value="1"/>
</dbReference>
<dbReference type="AlphaFoldDB" id="A0A9P0N0E5"/>
<dbReference type="InterPro" id="IPR025762">
    <property type="entry name" value="DFDF"/>
</dbReference>
<accession>A0A9P0N0E5</accession>
<dbReference type="InterPro" id="IPR036652">
    <property type="entry name" value="YjeF_N_dom_sf"/>
</dbReference>
<dbReference type="GO" id="GO:0000932">
    <property type="term" value="C:P-body"/>
    <property type="evidence" value="ECO:0007669"/>
    <property type="project" value="UniProtKB-SubCell"/>
</dbReference>
<dbReference type="SMART" id="SM01199">
    <property type="entry name" value="FDF"/>
    <property type="match status" value="1"/>
</dbReference>
<feature type="domain" description="DFDF" evidence="7">
    <location>
        <begin position="177"/>
        <end position="213"/>
    </location>
</feature>
<feature type="region of interest" description="Disordered" evidence="5">
    <location>
        <begin position="138"/>
        <end position="162"/>
    </location>
</feature>
<dbReference type="GO" id="GO:0031087">
    <property type="term" value="P:deadenylation-independent decapping of nuclear-transcribed mRNA"/>
    <property type="evidence" value="ECO:0007669"/>
    <property type="project" value="InterPro"/>
</dbReference>
<evidence type="ECO:0000256" key="3">
    <source>
        <dbReference type="ARBA" id="ARBA00015797"/>
    </source>
</evidence>
<evidence type="ECO:0000256" key="1">
    <source>
        <dbReference type="ARBA" id="ARBA00004201"/>
    </source>
</evidence>
<organism evidence="8 9">
    <name type="scientific">Spodoptera littoralis</name>
    <name type="common">Egyptian cotton leafworm</name>
    <dbReference type="NCBI Taxonomy" id="7109"/>
    <lineage>
        <taxon>Eukaryota</taxon>
        <taxon>Metazoa</taxon>
        <taxon>Ecdysozoa</taxon>
        <taxon>Arthropoda</taxon>
        <taxon>Hexapoda</taxon>
        <taxon>Insecta</taxon>
        <taxon>Pterygota</taxon>
        <taxon>Neoptera</taxon>
        <taxon>Endopterygota</taxon>
        <taxon>Lepidoptera</taxon>
        <taxon>Glossata</taxon>
        <taxon>Ditrysia</taxon>
        <taxon>Noctuoidea</taxon>
        <taxon>Noctuidae</taxon>
        <taxon>Amphipyrinae</taxon>
        <taxon>Spodoptera</taxon>
    </lineage>
</organism>
<dbReference type="SUPFAM" id="SSF64153">
    <property type="entry name" value="YjeF N-terminal domain-like"/>
    <property type="match status" value="1"/>
</dbReference>
<dbReference type="Gene3D" id="2.30.30.100">
    <property type="match status" value="1"/>
</dbReference>
<dbReference type="SMART" id="SM01271">
    <property type="entry name" value="LSM14"/>
    <property type="match status" value="1"/>
</dbReference>
<dbReference type="InterPro" id="IPR019050">
    <property type="entry name" value="FDF_dom"/>
</dbReference>
<gene>
    <name evidence="8" type="ORF">SPLIT_LOCUS5381</name>
</gene>
<dbReference type="Proteomes" id="UP001153321">
    <property type="component" value="Chromosome 20"/>
</dbReference>
<dbReference type="PANTHER" id="PTHR13612">
    <property type="entry name" value="ENHANCER OF MRNA-DECAPPING PROTEIN 3"/>
    <property type="match status" value="1"/>
</dbReference>
<dbReference type="Gene3D" id="3.40.50.10260">
    <property type="entry name" value="YjeF N-terminal domain"/>
    <property type="match status" value="1"/>
</dbReference>
<comment type="subcellular location">
    <subcellularLocation>
        <location evidence="1">Cytoplasm</location>
        <location evidence="1">P-body</location>
    </subcellularLocation>
</comment>
<dbReference type="GO" id="GO:0003729">
    <property type="term" value="F:mRNA binding"/>
    <property type="evidence" value="ECO:0007669"/>
    <property type="project" value="InterPro"/>
</dbReference>